<dbReference type="EMBL" id="QJPH01000529">
    <property type="protein sequence ID" value="PZN71268.1"/>
    <property type="molecule type" value="Genomic_DNA"/>
</dbReference>
<keyword evidence="6" id="KW-0012">Acyltransferase</keyword>
<dbReference type="InterPro" id="IPR029046">
    <property type="entry name" value="LolA/LolB/LppX"/>
</dbReference>
<feature type="chain" id="PRO_5016076181" evidence="5">
    <location>
        <begin position="20"/>
        <end position="193"/>
    </location>
</feature>
<protein>
    <submittedName>
        <fullName evidence="6">Acyltransferase</fullName>
    </submittedName>
</protein>
<reference evidence="6 7" key="1">
    <citation type="journal article" date="2018" name="Aquat. Microb. Ecol.">
        <title>Gammaproteobacterial methanotrophs dominate.</title>
        <authorList>
            <person name="Rissanen A.J."/>
            <person name="Saarenheimo J."/>
            <person name="Tiirola M."/>
            <person name="Peura S."/>
            <person name="Aalto S.L."/>
            <person name="Karvinen A."/>
            <person name="Nykanen H."/>
        </authorList>
    </citation>
    <scope>NUCLEOTIDE SEQUENCE [LARGE SCALE GENOMIC DNA]</scope>
    <source>
        <strain evidence="6">AMbin10</strain>
    </source>
</reference>
<gene>
    <name evidence="6" type="ORF">DM484_26785</name>
</gene>
<dbReference type="AlphaFoldDB" id="A0A2W4QTR2"/>
<keyword evidence="4" id="KW-0653">Protein transport</keyword>
<evidence type="ECO:0000313" key="6">
    <source>
        <dbReference type="EMBL" id="PZN71268.1"/>
    </source>
</evidence>
<comment type="caution">
    <text evidence="6">The sequence shown here is derived from an EMBL/GenBank/DDBJ whole genome shotgun (WGS) entry which is preliminary data.</text>
</comment>
<accession>A0A2W4QTR2</accession>
<sequence>MMGLRILFFLLLGPVLAQASLAADWGLDDLMSALAQKSDSRARFSEKKFIAMLDKPVESSGYLVYVRPGHLEKNTLKPLPERLTLESGTLSIEQTGQKQSLQLSDYPELASFIESLRGTLAGDRNALERVYRLYLGGSSTHWTLLLLPSAPDMAATISQIKITGVGDQLRSIEIQQTDGDRSVVDIKQIGATP</sequence>
<dbReference type="SUPFAM" id="SSF89392">
    <property type="entry name" value="Prokaryotic lipoproteins and lipoprotein localization factors"/>
    <property type="match status" value="1"/>
</dbReference>
<keyword evidence="3 5" id="KW-0732">Signal</keyword>
<comment type="subunit">
    <text evidence="1">Monomer.</text>
</comment>
<evidence type="ECO:0000256" key="3">
    <source>
        <dbReference type="ARBA" id="ARBA00022729"/>
    </source>
</evidence>
<keyword evidence="6" id="KW-0808">Transferase</keyword>
<dbReference type="GO" id="GO:0016746">
    <property type="term" value="F:acyltransferase activity"/>
    <property type="evidence" value="ECO:0007669"/>
    <property type="project" value="UniProtKB-KW"/>
</dbReference>
<organism evidence="6 7">
    <name type="scientific">Candidatus Methylumidiphilus alinenensis</name>
    <dbReference type="NCBI Taxonomy" id="2202197"/>
    <lineage>
        <taxon>Bacteria</taxon>
        <taxon>Pseudomonadati</taxon>
        <taxon>Pseudomonadota</taxon>
        <taxon>Gammaproteobacteria</taxon>
        <taxon>Methylococcales</taxon>
        <taxon>Candidatus Methylumidiphilus</taxon>
    </lineage>
</organism>
<dbReference type="Pfam" id="PF19574">
    <property type="entry name" value="LolA_3"/>
    <property type="match status" value="1"/>
</dbReference>
<evidence type="ECO:0000313" key="7">
    <source>
        <dbReference type="Proteomes" id="UP000249396"/>
    </source>
</evidence>
<feature type="signal peptide" evidence="5">
    <location>
        <begin position="1"/>
        <end position="19"/>
    </location>
</feature>
<dbReference type="Gene3D" id="2.50.20.10">
    <property type="entry name" value="Lipoprotein localisation LolA/LolB/LppX"/>
    <property type="match status" value="1"/>
</dbReference>
<dbReference type="CDD" id="cd16325">
    <property type="entry name" value="LolA"/>
    <property type="match status" value="1"/>
</dbReference>
<name>A0A2W4QTR2_9GAMM</name>
<evidence type="ECO:0000256" key="1">
    <source>
        <dbReference type="ARBA" id="ARBA00011245"/>
    </source>
</evidence>
<keyword evidence="2" id="KW-0813">Transport</keyword>
<proteinExistence type="predicted"/>
<dbReference type="GO" id="GO:0015031">
    <property type="term" value="P:protein transport"/>
    <property type="evidence" value="ECO:0007669"/>
    <property type="project" value="UniProtKB-KW"/>
</dbReference>
<evidence type="ECO:0000256" key="4">
    <source>
        <dbReference type="ARBA" id="ARBA00022927"/>
    </source>
</evidence>
<evidence type="ECO:0000256" key="5">
    <source>
        <dbReference type="SAM" id="SignalP"/>
    </source>
</evidence>
<dbReference type="InterPro" id="IPR004564">
    <property type="entry name" value="OM_lipoprot_carrier_LolA-like"/>
</dbReference>
<dbReference type="Proteomes" id="UP000249396">
    <property type="component" value="Unassembled WGS sequence"/>
</dbReference>
<evidence type="ECO:0000256" key="2">
    <source>
        <dbReference type="ARBA" id="ARBA00022448"/>
    </source>
</evidence>